<dbReference type="InterPro" id="IPR000718">
    <property type="entry name" value="Peptidase_M13"/>
</dbReference>
<sequence length="413" mass="46132">MRLLLAYQNLIPQYGNGRMGVEKRWKGLGKGRRSAEGQRDIIPQLSDVSDTDVGCAGATLGLMQYSNGRVFVDVLYPDQAAKDVIRSTAGGLISNVLNAFQGMLDGLDWMDNDSKKGAYDKVLSIQKNVAFPDWITDNGKLDDFYKNLMLTGDDTYYTILDKLTVFNLWTQYNQLTATSTDRTDFLGQPGIVNAWYQPELNSITFPAGILRPPFFHPEWPASLNYGGMGLVAGHELTHGFDDQGVQWNGVGALNTWMTDGSKKGFDDMAKCIIDEYSSFCPLKGTNYTPQCLNGENTQGENIADNGGIHSAFRAYQVHKNLNGPDAQLNERVLGQFSHDQLFFLNFGQVWCQMDETPDQYFRQIMVDPHSPANYRVFGAIQNFPAFRSAFNCPVGATYSPEKHCDVWVPKKTP</sequence>
<keyword evidence="3" id="KW-0645">Protease</keyword>
<dbReference type="GO" id="GO:0046872">
    <property type="term" value="F:metal ion binding"/>
    <property type="evidence" value="ECO:0007669"/>
    <property type="project" value="UniProtKB-KW"/>
</dbReference>
<evidence type="ECO:0000259" key="8">
    <source>
        <dbReference type="Pfam" id="PF01431"/>
    </source>
</evidence>
<proteinExistence type="inferred from homology"/>
<dbReference type="GO" id="GO:0005886">
    <property type="term" value="C:plasma membrane"/>
    <property type="evidence" value="ECO:0007669"/>
    <property type="project" value="TreeGrafter"/>
</dbReference>
<evidence type="ECO:0000313" key="10">
    <source>
        <dbReference type="Proteomes" id="UP000887575"/>
    </source>
</evidence>
<keyword evidence="10" id="KW-1185">Reference proteome</keyword>
<accession>A0AAF3JBK2</accession>
<name>A0AAF3JBK2_9BILA</name>
<protein>
    <submittedName>
        <fullName evidence="11">Peptidase family M13</fullName>
    </submittedName>
</protein>
<evidence type="ECO:0000256" key="6">
    <source>
        <dbReference type="ARBA" id="ARBA00022833"/>
    </source>
</evidence>
<evidence type="ECO:0000256" key="3">
    <source>
        <dbReference type="ARBA" id="ARBA00022670"/>
    </source>
</evidence>
<evidence type="ECO:0000256" key="1">
    <source>
        <dbReference type="ARBA" id="ARBA00001947"/>
    </source>
</evidence>
<dbReference type="Gene3D" id="1.10.1380.10">
    <property type="entry name" value="Neutral endopeptidase , domain2"/>
    <property type="match status" value="1"/>
</dbReference>
<dbReference type="PANTHER" id="PTHR11733">
    <property type="entry name" value="ZINC METALLOPROTEASE FAMILY M13 NEPRILYSIN-RELATED"/>
    <property type="match status" value="1"/>
</dbReference>
<keyword evidence="7" id="KW-0482">Metalloprotease</keyword>
<dbReference type="CDD" id="cd08662">
    <property type="entry name" value="M13"/>
    <property type="match status" value="1"/>
</dbReference>
<evidence type="ECO:0000256" key="2">
    <source>
        <dbReference type="ARBA" id="ARBA00007357"/>
    </source>
</evidence>
<dbReference type="AlphaFoldDB" id="A0AAF3JBK2"/>
<dbReference type="GO" id="GO:0004222">
    <property type="term" value="F:metalloendopeptidase activity"/>
    <property type="evidence" value="ECO:0007669"/>
    <property type="project" value="InterPro"/>
</dbReference>
<dbReference type="Proteomes" id="UP000887575">
    <property type="component" value="Unassembled WGS sequence"/>
</dbReference>
<comment type="cofactor">
    <cofactor evidence="1">
        <name>Zn(2+)</name>
        <dbReference type="ChEBI" id="CHEBI:29105"/>
    </cofactor>
</comment>
<dbReference type="SUPFAM" id="SSF55486">
    <property type="entry name" value="Metalloproteases ('zincins'), catalytic domain"/>
    <property type="match status" value="1"/>
</dbReference>
<dbReference type="PROSITE" id="PS51885">
    <property type="entry name" value="NEPRILYSIN"/>
    <property type="match status" value="1"/>
</dbReference>
<evidence type="ECO:0000256" key="5">
    <source>
        <dbReference type="ARBA" id="ARBA00022801"/>
    </source>
</evidence>
<dbReference type="InterPro" id="IPR008753">
    <property type="entry name" value="Peptidase_M13_N"/>
</dbReference>
<organism evidence="10 11">
    <name type="scientific">Mesorhabditis belari</name>
    <dbReference type="NCBI Taxonomy" id="2138241"/>
    <lineage>
        <taxon>Eukaryota</taxon>
        <taxon>Metazoa</taxon>
        <taxon>Ecdysozoa</taxon>
        <taxon>Nematoda</taxon>
        <taxon>Chromadorea</taxon>
        <taxon>Rhabditida</taxon>
        <taxon>Rhabditina</taxon>
        <taxon>Rhabditomorpha</taxon>
        <taxon>Rhabditoidea</taxon>
        <taxon>Rhabditidae</taxon>
        <taxon>Mesorhabditinae</taxon>
        <taxon>Mesorhabditis</taxon>
    </lineage>
</organism>
<evidence type="ECO:0000259" key="9">
    <source>
        <dbReference type="Pfam" id="PF05649"/>
    </source>
</evidence>
<dbReference type="Gene3D" id="3.40.390.10">
    <property type="entry name" value="Collagenase (Catalytic Domain)"/>
    <property type="match status" value="1"/>
</dbReference>
<reference evidence="11" key="1">
    <citation type="submission" date="2024-02" db="UniProtKB">
        <authorList>
            <consortium name="WormBaseParasite"/>
        </authorList>
    </citation>
    <scope>IDENTIFICATION</scope>
</reference>
<dbReference type="InterPro" id="IPR024079">
    <property type="entry name" value="MetalloPept_cat_dom_sf"/>
</dbReference>
<comment type="similarity">
    <text evidence="2">Belongs to the peptidase M13 family.</text>
</comment>
<dbReference type="Pfam" id="PF01431">
    <property type="entry name" value="Peptidase_M13"/>
    <property type="match status" value="1"/>
</dbReference>
<evidence type="ECO:0000256" key="4">
    <source>
        <dbReference type="ARBA" id="ARBA00022723"/>
    </source>
</evidence>
<dbReference type="GO" id="GO:0016485">
    <property type="term" value="P:protein processing"/>
    <property type="evidence" value="ECO:0007669"/>
    <property type="project" value="TreeGrafter"/>
</dbReference>
<keyword evidence="6" id="KW-0862">Zinc</keyword>
<dbReference type="InterPro" id="IPR018497">
    <property type="entry name" value="Peptidase_M13_C"/>
</dbReference>
<evidence type="ECO:0000313" key="11">
    <source>
        <dbReference type="WBParaSite" id="MBELARI_LOCUS8700"/>
    </source>
</evidence>
<evidence type="ECO:0000256" key="7">
    <source>
        <dbReference type="ARBA" id="ARBA00023049"/>
    </source>
</evidence>
<feature type="domain" description="Peptidase M13 C-terminal" evidence="8">
    <location>
        <begin position="193"/>
        <end position="406"/>
    </location>
</feature>
<dbReference type="PRINTS" id="PR00786">
    <property type="entry name" value="NEPRILYSIN"/>
</dbReference>
<dbReference type="InterPro" id="IPR042089">
    <property type="entry name" value="Peptidase_M13_dom_2"/>
</dbReference>
<dbReference type="WBParaSite" id="MBELARI_LOCUS8700">
    <property type="protein sequence ID" value="MBELARI_LOCUS8700"/>
    <property type="gene ID" value="MBELARI_LOCUS8700"/>
</dbReference>
<keyword evidence="4" id="KW-0479">Metal-binding</keyword>
<dbReference type="PANTHER" id="PTHR11733:SF240">
    <property type="entry name" value="GH14155P-RELATED"/>
    <property type="match status" value="1"/>
</dbReference>
<keyword evidence="5" id="KW-0378">Hydrolase</keyword>
<feature type="domain" description="Peptidase M13 N-terminal" evidence="9">
    <location>
        <begin position="54"/>
        <end position="132"/>
    </location>
</feature>
<dbReference type="Pfam" id="PF05649">
    <property type="entry name" value="Peptidase_M13_N"/>
    <property type="match status" value="1"/>
</dbReference>